<reference evidence="17 18" key="1">
    <citation type="submission" date="2017-02" db="EMBL/GenBank/DDBJ databases">
        <title>Pseudoalteromonas ulvae TC14 Genome.</title>
        <authorList>
            <person name="Molmeret M."/>
        </authorList>
    </citation>
    <scope>NUCLEOTIDE SEQUENCE [LARGE SCALE GENOMIC DNA]</scope>
    <source>
        <strain evidence="17">TC14</strain>
    </source>
</reference>
<dbReference type="InterPro" id="IPR013783">
    <property type="entry name" value="Ig-like_fold"/>
</dbReference>
<keyword evidence="10" id="KW-0378">Hydrolase</keyword>
<dbReference type="PRINTS" id="PR00931">
    <property type="entry name" value="MICOLLPTASE"/>
</dbReference>
<evidence type="ECO:0000256" key="10">
    <source>
        <dbReference type="ARBA" id="ARBA00022801"/>
    </source>
</evidence>
<dbReference type="Proteomes" id="UP000194841">
    <property type="component" value="Unassembled WGS sequence"/>
</dbReference>
<evidence type="ECO:0000256" key="6">
    <source>
        <dbReference type="ARBA" id="ARBA00022525"/>
    </source>
</evidence>
<keyword evidence="18" id="KW-1185">Reference proteome</keyword>
<keyword evidence="7" id="KW-0645">Protease</keyword>
<evidence type="ECO:0000256" key="2">
    <source>
        <dbReference type="ARBA" id="ARBA00001913"/>
    </source>
</evidence>
<evidence type="ECO:0000256" key="1">
    <source>
        <dbReference type="ARBA" id="ARBA00000424"/>
    </source>
</evidence>
<evidence type="ECO:0000256" key="8">
    <source>
        <dbReference type="ARBA" id="ARBA00022723"/>
    </source>
</evidence>
<keyword evidence="13" id="KW-0865">Zymogen</keyword>
<evidence type="ECO:0000259" key="16">
    <source>
        <dbReference type="PROSITE" id="PS50093"/>
    </source>
</evidence>
<keyword evidence="8" id="KW-0479">Metal-binding</keyword>
<evidence type="ECO:0000313" key="17">
    <source>
        <dbReference type="EMBL" id="OUL58462.1"/>
    </source>
</evidence>
<keyword evidence="6" id="KW-0964">Secreted</keyword>
<dbReference type="Gene3D" id="2.60.40.10">
    <property type="entry name" value="Immunoglobulins"/>
    <property type="match status" value="1"/>
</dbReference>
<gene>
    <name evidence="17" type="ORF">B1199_09040</name>
</gene>
<dbReference type="Gene3D" id="2.60.120.380">
    <property type="match status" value="2"/>
</dbReference>
<accession>A0A244CS76</accession>
<dbReference type="GO" id="GO:0004222">
    <property type="term" value="F:metalloendopeptidase activity"/>
    <property type="evidence" value="ECO:0007669"/>
    <property type="project" value="UniProtKB-EC"/>
</dbReference>
<dbReference type="Pfam" id="PF04151">
    <property type="entry name" value="PPC"/>
    <property type="match status" value="1"/>
</dbReference>
<comment type="catalytic activity">
    <reaction evidence="1">
        <text>Digestion of native collagen in the triple helical region at Xaa-|-Gly bonds. With synthetic peptides, a preference is shown for Gly at P3 and P1', Pro and Ala at P2 and P2', and hydroxyproline, Ala or Arg at P3'.</text>
        <dbReference type="EC" id="3.4.24.3"/>
    </reaction>
</comment>
<evidence type="ECO:0000256" key="9">
    <source>
        <dbReference type="ARBA" id="ARBA00022729"/>
    </source>
</evidence>
<feature type="chain" id="PRO_5012715491" description="microbial collagenase" evidence="15">
    <location>
        <begin position="22"/>
        <end position="931"/>
    </location>
</feature>
<evidence type="ECO:0000256" key="7">
    <source>
        <dbReference type="ARBA" id="ARBA00022670"/>
    </source>
</evidence>
<dbReference type="InterPro" id="IPR035986">
    <property type="entry name" value="PKD_dom_sf"/>
</dbReference>
<dbReference type="EC" id="3.4.24.3" evidence="5"/>
<dbReference type="Pfam" id="PF08453">
    <property type="entry name" value="Peptidase_M9_N"/>
    <property type="match status" value="1"/>
</dbReference>
<dbReference type="GO" id="GO:0008270">
    <property type="term" value="F:zinc ion binding"/>
    <property type="evidence" value="ECO:0007669"/>
    <property type="project" value="InterPro"/>
</dbReference>
<evidence type="ECO:0000256" key="12">
    <source>
        <dbReference type="ARBA" id="ARBA00023049"/>
    </source>
</evidence>
<evidence type="ECO:0000256" key="3">
    <source>
        <dbReference type="ARBA" id="ARBA00001947"/>
    </source>
</evidence>
<evidence type="ECO:0000256" key="5">
    <source>
        <dbReference type="ARBA" id="ARBA00012653"/>
    </source>
</evidence>
<feature type="signal peptide" evidence="15">
    <location>
        <begin position="1"/>
        <end position="21"/>
    </location>
</feature>
<dbReference type="Gene3D" id="1.10.390.20">
    <property type="match status" value="1"/>
</dbReference>
<dbReference type="Gene3D" id="3.40.30.160">
    <property type="entry name" value="Collagenase ColT, N-terminal domain"/>
    <property type="match status" value="1"/>
</dbReference>
<evidence type="ECO:0000256" key="11">
    <source>
        <dbReference type="ARBA" id="ARBA00022833"/>
    </source>
</evidence>
<dbReference type="OrthoDB" id="9802683at2"/>
<dbReference type="RefSeq" id="WP_086743765.1">
    <property type="nucleotide sequence ID" value="NZ_MWPV01000002.1"/>
</dbReference>
<dbReference type="Pfam" id="PF18911">
    <property type="entry name" value="PKD_4"/>
    <property type="match status" value="1"/>
</dbReference>
<dbReference type="CDD" id="cd00146">
    <property type="entry name" value="PKD"/>
    <property type="match status" value="1"/>
</dbReference>
<feature type="domain" description="PKD" evidence="16">
    <location>
        <begin position="619"/>
        <end position="700"/>
    </location>
</feature>
<dbReference type="InterPro" id="IPR007280">
    <property type="entry name" value="Peptidase_C_arc/bac"/>
</dbReference>
<keyword evidence="12" id="KW-0482">Metalloprotease</keyword>
<evidence type="ECO:0000256" key="13">
    <source>
        <dbReference type="ARBA" id="ARBA00023145"/>
    </source>
</evidence>
<keyword evidence="9 15" id="KW-0732">Signal</keyword>
<comment type="cofactor">
    <cofactor evidence="3">
        <name>Zn(2+)</name>
        <dbReference type="ChEBI" id="CHEBI:29105"/>
    </cofactor>
</comment>
<evidence type="ECO:0000256" key="14">
    <source>
        <dbReference type="PIRSR" id="PIRSR602169-1"/>
    </source>
</evidence>
<dbReference type="InterPro" id="IPR002169">
    <property type="entry name" value="Peptidase_M9A/M9B"/>
</dbReference>
<dbReference type="AlphaFoldDB" id="A0A244CS76"/>
<dbReference type="PROSITE" id="PS50093">
    <property type="entry name" value="PKD"/>
    <property type="match status" value="1"/>
</dbReference>
<comment type="cofactor">
    <cofactor evidence="2">
        <name>Ca(2+)</name>
        <dbReference type="ChEBI" id="CHEBI:29108"/>
    </cofactor>
</comment>
<proteinExistence type="predicted"/>
<dbReference type="InterPro" id="IPR000601">
    <property type="entry name" value="PKD_dom"/>
</dbReference>
<name>A0A244CS76_PSEDV</name>
<keyword evidence="11" id="KW-0862">Zinc</keyword>
<protein>
    <recommendedName>
        <fullName evidence="5">microbial collagenase</fullName>
        <ecNumber evidence="5">3.4.24.3</ecNumber>
    </recommendedName>
</protein>
<dbReference type="InterPro" id="IPR013661">
    <property type="entry name" value="Peptidase_M9_N_dom"/>
</dbReference>
<dbReference type="InterPro" id="IPR022409">
    <property type="entry name" value="PKD/Chitinase_dom"/>
</dbReference>
<evidence type="ECO:0000313" key="18">
    <source>
        <dbReference type="Proteomes" id="UP000194841"/>
    </source>
</evidence>
<sequence length="931" mass="101780">MKTTQLVIAISAALCAQSVLASSAPHTATQKNHYHGVEAKPQLNVPKAQSVSRDIPNEYSHRLHDLNIQTAVDQLMAENCNLDAFNTSNSTTLISSIKSQGATCVNDLFSASSNIQATVFTSNHMHAVANHAKSLAQNYNGGGDADLEALFLYLRAGYFVEFYNDSVSFATWVKPAVKGAIDAFVNNSHFYDNNEGHAKTMAEVITTMDSSEQQDIYLSVAKTWLSRWNESYAAGWNMRNAVNGFFTLIFRGQWNDNFVANIGKDRQLVTILKEFAMSNYMLGTDAEFMVANAARELGRLKSYTGTAIQADVDAALKQIFSTYEMFGYGDVVWLGAADTATYYADCSEFNICGYGEQLVAKVFPQNHQCSATIRIRAQQMTAVQLTAACDKMAYEESFFHTQLQTNNVPVPDDNNSQLQVNIFDSSDDYGKYGGAIFGIDTNNGGMYLEGNPAALDNVPNFIAYEASYANADHYVWNLEHEYVHYLDGRFDLYGDFNNPTERTVWWTEGVAEYVANQNDNPAAIDTINDGSTYSLATVFETTYDGFDQDRIYRWGYLAVRFMFEKHRDEVNLMLADTRKGDWTAYKARVNTWASNYGAEFTTWTQSLTNVTNPPVENIAPVAILNGPYSADKNISIAFDATSSYDQDGSVITYLWDFGDNSTSSSAQANHSYSQAGNYTVSLTVTDNQGAVATATSQAVIGGDVIEPPVGNELVNKQPLSISGAQDSQTHYTLQVPAGATELSFKIAGGQGDADLYVKFGQQADQNVYDCRPYIGGNTETCTIANVQAGTYHVMVRGYNAYQTTLTASFKAPQNNSLPNVCATQAPVTDGRLTAGQVTCLGQQEPMWFSIADVNAHGSMSITTANGTGDLTIEYSNAGWPNGSNHHGASYNVGNSECISLQTQSNYWGYIKVSGAPQGAAIVVDFDTAGCR</sequence>
<dbReference type="Pfam" id="PF01752">
    <property type="entry name" value="Peptidase_M9"/>
    <property type="match status" value="1"/>
</dbReference>
<dbReference type="GO" id="GO:0005576">
    <property type="term" value="C:extracellular region"/>
    <property type="evidence" value="ECO:0007669"/>
    <property type="project" value="UniProtKB-SubCell"/>
</dbReference>
<dbReference type="GO" id="GO:0006508">
    <property type="term" value="P:proteolysis"/>
    <property type="evidence" value="ECO:0007669"/>
    <property type="project" value="UniProtKB-KW"/>
</dbReference>
<dbReference type="EMBL" id="MWPV01000002">
    <property type="protein sequence ID" value="OUL58462.1"/>
    <property type="molecule type" value="Genomic_DNA"/>
</dbReference>
<comment type="subcellular location">
    <subcellularLocation>
        <location evidence="4">Secreted</location>
    </subcellularLocation>
</comment>
<dbReference type="SMART" id="SM00089">
    <property type="entry name" value="PKD"/>
    <property type="match status" value="1"/>
</dbReference>
<organism evidence="17 18">
    <name type="scientific">Pseudoalteromonas ulvae</name>
    <dbReference type="NCBI Taxonomy" id="107327"/>
    <lineage>
        <taxon>Bacteria</taxon>
        <taxon>Pseudomonadati</taxon>
        <taxon>Pseudomonadota</taxon>
        <taxon>Gammaproteobacteria</taxon>
        <taxon>Alteromonadales</taxon>
        <taxon>Pseudoalteromonadaceae</taxon>
        <taxon>Pseudoalteromonas</taxon>
    </lineage>
</organism>
<evidence type="ECO:0000256" key="15">
    <source>
        <dbReference type="SAM" id="SignalP"/>
    </source>
</evidence>
<comment type="caution">
    <text evidence="17">The sequence shown here is derived from an EMBL/GenBank/DDBJ whole genome shotgun (WGS) entry which is preliminary data.</text>
</comment>
<feature type="active site" evidence="14">
    <location>
        <position position="481"/>
    </location>
</feature>
<dbReference type="SUPFAM" id="SSF49299">
    <property type="entry name" value="PKD domain"/>
    <property type="match status" value="1"/>
</dbReference>
<evidence type="ECO:0000256" key="4">
    <source>
        <dbReference type="ARBA" id="ARBA00004613"/>
    </source>
</evidence>